<organism evidence="2">
    <name type="scientific">Argiope amoena</name>
    <dbReference type="NCBI Taxonomy" id="216270"/>
    <lineage>
        <taxon>Eukaryota</taxon>
        <taxon>Metazoa</taxon>
        <taxon>Ecdysozoa</taxon>
        <taxon>Arthropoda</taxon>
        <taxon>Chelicerata</taxon>
        <taxon>Arachnida</taxon>
        <taxon>Araneae</taxon>
        <taxon>Araneomorphae</taxon>
        <taxon>Entelegynae</taxon>
        <taxon>Araneoidea</taxon>
        <taxon>Araneidae</taxon>
        <taxon>Argiope</taxon>
    </lineage>
</organism>
<dbReference type="EMBL" id="KJ607907">
    <property type="protein sequence ID" value="AIA77350.1"/>
    <property type="molecule type" value="Genomic_DNA"/>
</dbReference>
<reference evidence="2" key="1">
    <citation type="submission" date="2014-03" db="EMBL/GenBank/DDBJ databases">
        <title>The complete mitochondrial genome of Argiope amoena (Aranese: Argiope).</title>
        <authorList>
            <person name="Zhang P."/>
            <person name="Pan H.C."/>
        </authorList>
    </citation>
    <scope>NUCLEOTIDE SEQUENCE</scope>
</reference>
<proteinExistence type="predicted"/>
<keyword evidence="1" id="KW-0472">Membrane</keyword>
<keyword evidence="2" id="KW-0496">Mitochondrion</keyword>
<protein>
    <submittedName>
        <fullName evidence="2">ATP synthase F0 subunit 8</fullName>
    </submittedName>
</protein>
<evidence type="ECO:0000256" key="1">
    <source>
        <dbReference type="SAM" id="Phobius"/>
    </source>
</evidence>
<dbReference type="AlphaFoldDB" id="A0A060BJ42"/>
<keyword evidence="1" id="KW-0812">Transmembrane</keyword>
<feature type="transmembrane region" description="Helical" evidence="1">
    <location>
        <begin position="6"/>
        <end position="27"/>
    </location>
</feature>
<sequence>MPQLMPLNWAFSSLMVSFILVSACVIYSEKTGLLSMENSFFSVVNKSESWFW</sequence>
<gene>
    <name evidence="2" type="primary">ATP8</name>
</gene>
<keyword evidence="1" id="KW-1133">Transmembrane helix</keyword>
<accession>A0A060BJ42</accession>
<evidence type="ECO:0000313" key="2">
    <source>
        <dbReference type="EMBL" id="AIA77350.1"/>
    </source>
</evidence>
<name>A0A060BJ42_9ARAC</name>
<geneLocation type="mitochondrion" evidence="2"/>